<organism evidence="1 2">
    <name type="scientific">Xylaria bambusicola</name>
    <dbReference type="NCBI Taxonomy" id="326684"/>
    <lineage>
        <taxon>Eukaryota</taxon>
        <taxon>Fungi</taxon>
        <taxon>Dikarya</taxon>
        <taxon>Ascomycota</taxon>
        <taxon>Pezizomycotina</taxon>
        <taxon>Sordariomycetes</taxon>
        <taxon>Xylariomycetidae</taxon>
        <taxon>Xylariales</taxon>
        <taxon>Xylariaceae</taxon>
        <taxon>Xylaria</taxon>
    </lineage>
</organism>
<dbReference type="EMBL" id="JAWHQM010000001">
    <property type="protein sequence ID" value="KAK5624355.1"/>
    <property type="molecule type" value="Genomic_DNA"/>
</dbReference>
<proteinExistence type="predicted"/>
<protein>
    <submittedName>
        <fullName evidence="1">Uncharacterized protein</fullName>
    </submittedName>
</protein>
<sequence length="122" mass="13520">MTVEESLGLLVTNRDGIIVVDGYGIGSQHIIRKCLLELGCHEVITGTRTCEDSKVDLEPEQIEQEGQYNQAYRAGCEMISELRESQRTANSLDVQKIPKINNHCGADGYESEQTDIFSGDIT</sequence>
<gene>
    <name evidence="1" type="ORF">RRF57_000070</name>
</gene>
<dbReference type="Proteomes" id="UP001305414">
    <property type="component" value="Unassembled WGS sequence"/>
</dbReference>
<evidence type="ECO:0000313" key="2">
    <source>
        <dbReference type="Proteomes" id="UP001305414"/>
    </source>
</evidence>
<keyword evidence="2" id="KW-1185">Reference proteome</keyword>
<dbReference type="AlphaFoldDB" id="A0AAN7U371"/>
<accession>A0AAN7U371</accession>
<name>A0AAN7U371_9PEZI</name>
<evidence type="ECO:0000313" key="1">
    <source>
        <dbReference type="EMBL" id="KAK5624355.1"/>
    </source>
</evidence>
<comment type="caution">
    <text evidence="1">The sequence shown here is derived from an EMBL/GenBank/DDBJ whole genome shotgun (WGS) entry which is preliminary data.</text>
</comment>
<reference evidence="1 2" key="1">
    <citation type="submission" date="2023-10" db="EMBL/GenBank/DDBJ databases">
        <title>Draft genome sequence of Xylaria bambusicola isolate GMP-LS, the root and basal stem rot pathogen of sugarcane in Indonesia.</title>
        <authorList>
            <person name="Selvaraj P."/>
            <person name="Muralishankar V."/>
            <person name="Muruganantham S."/>
            <person name="Sp S."/>
            <person name="Haryani S."/>
            <person name="Lau K.J.X."/>
            <person name="Naqvi N.I."/>
        </authorList>
    </citation>
    <scope>NUCLEOTIDE SEQUENCE [LARGE SCALE GENOMIC DNA]</scope>
    <source>
        <strain evidence="1">GMP-LS</strain>
    </source>
</reference>